<name>A0ABV9I8T5_9DEIO</name>
<dbReference type="InterPro" id="IPR035906">
    <property type="entry name" value="MetI-like_sf"/>
</dbReference>
<protein>
    <submittedName>
        <fullName evidence="9">Carbohydrate ABC transporter permease</fullName>
    </submittedName>
</protein>
<dbReference type="PANTHER" id="PTHR30193">
    <property type="entry name" value="ABC TRANSPORTER PERMEASE PROTEIN"/>
    <property type="match status" value="1"/>
</dbReference>
<proteinExistence type="inferred from homology"/>
<evidence type="ECO:0000256" key="6">
    <source>
        <dbReference type="ARBA" id="ARBA00023136"/>
    </source>
</evidence>
<reference evidence="10" key="1">
    <citation type="journal article" date="2019" name="Int. J. Syst. Evol. Microbiol.">
        <title>The Global Catalogue of Microorganisms (GCM) 10K type strain sequencing project: providing services to taxonomists for standard genome sequencing and annotation.</title>
        <authorList>
            <consortium name="The Broad Institute Genomics Platform"/>
            <consortium name="The Broad Institute Genome Sequencing Center for Infectious Disease"/>
            <person name="Wu L."/>
            <person name="Ma J."/>
        </authorList>
    </citation>
    <scope>NUCLEOTIDE SEQUENCE [LARGE SCALE GENOMIC DNA]</scope>
    <source>
        <strain evidence="10">CCUG 55995</strain>
    </source>
</reference>
<feature type="transmembrane region" description="Helical" evidence="7">
    <location>
        <begin position="83"/>
        <end position="104"/>
    </location>
</feature>
<dbReference type="SUPFAM" id="SSF161098">
    <property type="entry name" value="MetI-like"/>
    <property type="match status" value="2"/>
</dbReference>
<accession>A0ABV9I8T5</accession>
<keyword evidence="2 7" id="KW-0813">Transport</keyword>
<gene>
    <name evidence="9" type="ORF">ACFO0D_09635</name>
</gene>
<dbReference type="Pfam" id="PF00528">
    <property type="entry name" value="BPD_transp_1"/>
    <property type="match status" value="1"/>
</dbReference>
<dbReference type="CDD" id="cd06261">
    <property type="entry name" value="TM_PBP2"/>
    <property type="match status" value="1"/>
</dbReference>
<dbReference type="InterPro" id="IPR051393">
    <property type="entry name" value="ABC_transporter_permease"/>
</dbReference>
<sequence>MRGLTRDRLWSIAVLLPSVLLLGVFVYGFIARTVYVSLTDWGNDPAQAMAANPVIHWVGLANYGELFSGFLQGRFRQELVSTIFFTLFFILGCLGLGLGLAMILDRNPKGEGLWRTIFLFPMSLSFIVTGTIWRWMLQPQGGVNQLPAALGGQPSTFGWLSSTDAIWKFDWNKLPLITATVVGLVLVWIAFRALRAAQRTRALVAGLCALMLLGWALLVAPNLKLMAAPELHGFNLALIGIIIAAVWQMSGYTMALYLAGLRGIPEDIREAARVDGASDAQMYRRVIFPLLAPITLSAMIILGHISLKIFDLVYAMSGPDNTFTSVPALNMYLTSFRQNQFALGAAIGTILLLLVAFVIVPYLASSFRSEEGHA</sequence>
<feature type="transmembrane region" description="Helical" evidence="7">
    <location>
        <begin position="116"/>
        <end position="136"/>
    </location>
</feature>
<evidence type="ECO:0000256" key="5">
    <source>
        <dbReference type="ARBA" id="ARBA00022989"/>
    </source>
</evidence>
<dbReference type="PANTHER" id="PTHR30193:SF42">
    <property type="entry name" value="ABC TRANSPORTER PERMEASE PROTEIN"/>
    <property type="match status" value="1"/>
</dbReference>
<evidence type="ECO:0000256" key="3">
    <source>
        <dbReference type="ARBA" id="ARBA00022475"/>
    </source>
</evidence>
<keyword evidence="3" id="KW-1003">Cell membrane</keyword>
<feature type="transmembrane region" description="Helical" evidence="7">
    <location>
        <begin position="12"/>
        <end position="30"/>
    </location>
</feature>
<feature type="transmembrane region" description="Helical" evidence="7">
    <location>
        <begin position="235"/>
        <end position="259"/>
    </location>
</feature>
<evidence type="ECO:0000313" key="10">
    <source>
        <dbReference type="Proteomes" id="UP001595952"/>
    </source>
</evidence>
<evidence type="ECO:0000313" key="9">
    <source>
        <dbReference type="EMBL" id="MFC4638604.1"/>
    </source>
</evidence>
<keyword evidence="5 7" id="KW-1133">Transmembrane helix</keyword>
<dbReference type="PROSITE" id="PS50928">
    <property type="entry name" value="ABC_TM1"/>
    <property type="match status" value="1"/>
</dbReference>
<feature type="transmembrane region" description="Helical" evidence="7">
    <location>
        <begin position="203"/>
        <end position="223"/>
    </location>
</feature>
<evidence type="ECO:0000256" key="1">
    <source>
        <dbReference type="ARBA" id="ARBA00004651"/>
    </source>
</evidence>
<evidence type="ECO:0000256" key="7">
    <source>
        <dbReference type="RuleBase" id="RU363032"/>
    </source>
</evidence>
<comment type="caution">
    <text evidence="9">The sequence shown here is derived from an EMBL/GenBank/DDBJ whole genome shotgun (WGS) entry which is preliminary data.</text>
</comment>
<comment type="subcellular location">
    <subcellularLocation>
        <location evidence="1 7">Cell membrane</location>
        <topology evidence="1 7">Multi-pass membrane protein</topology>
    </subcellularLocation>
</comment>
<dbReference type="RefSeq" id="WP_380061607.1">
    <property type="nucleotide sequence ID" value="NZ_JBHSEI010000006.1"/>
</dbReference>
<dbReference type="Proteomes" id="UP001595952">
    <property type="component" value="Unassembled WGS sequence"/>
</dbReference>
<feature type="transmembrane region" description="Helical" evidence="7">
    <location>
        <begin position="341"/>
        <end position="364"/>
    </location>
</feature>
<organism evidence="9 10">
    <name type="scientific">Deinococcus hohokamensis</name>
    <dbReference type="NCBI Taxonomy" id="309883"/>
    <lineage>
        <taxon>Bacteria</taxon>
        <taxon>Thermotogati</taxon>
        <taxon>Deinococcota</taxon>
        <taxon>Deinococci</taxon>
        <taxon>Deinococcales</taxon>
        <taxon>Deinococcaceae</taxon>
        <taxon>Deinococcus</taxon>
    </lineage>
</organism>
<dbReference type="InterPro" id="IPR000515">
    <property type="entry name" value="MetI-like"/>
</dbReference>
<feature type="transmembrane region" description="Helical" evidence="7">
    <location>
        <begin position="286"/>
        <end position="307"/>
    </location>
</feature>
<dbReference type="EMBL" id="JBHSEI010000006">
    <property type="protein sequence ID" value="MFC4638604.1"/>
    <property type="molecule type" value="Genomic_DNA"/>
</dbReference>
<keyword evidence="6 7" id="KW-0472">Membrane</keyword>
<keyword evidence="4 7" id="KW-0812">Transmembrane</keyword>
<evidence type="ECO:0000259" key="8">
    <source>
        <dbReference type="PROSITE" id="PS50928"/>
    </source>
</evidence>
<keyword evidence="10" id="KW-1185">Reference proteome</keyword>
<feature type="transmembrane region" description="Helical" evidence="7">
    <location>
        <begin position="174"/>
        <end position="191"/>
    </location>
</feature>
<dbReference type="Gene3D" id="1.10.3720.10">
    <property type="entry name" value="MetI-like"/>
    <property type="match status" value="1"/>
</dbReference>
<evidence type="ECO:0000256" key="2">
    <source>
        <dbReference type="ARBA" id="ARBA00022448"/>
    </source>
</evidence>
<feature type="domain" description="ABC transmembrane type-1" evidence="8">
    <location>
        <begin position="79"/>
        <end position="364"/>
    </location>
</feature>
<evidence type="ECO:0000256" key="4">
    <source>
        <dbReference type="ARBA" id="ARBA00022692"/>
    </source>
</evidence>
<comment type="similarity">
    <text evidence="7">Belongs to the binding-protein-dependent transport system permease family.</text>
</comment>